<evidence type="ECO:0000256" key="2">
    <source>
        <dbReference type="ARBA" id="ARBA00023043"/>
    </source>
</evidence>
<sequence length="498" mass="58420">MNQKDFLSAIRKGDIDKVKEYIKSEEDYNLSKSFLLALKSEQYEVAQYLSSLGVNLDNYNLYETIEKIIMNHKNINMDFIKQLLSCGINVSGYSRTITEKIIKERNLETIKEAESSGIIVFENHTMDLACQYGWLELCKYLNDKQIYCSSSIYHAMANNHIDVLKYLISIGHHVSIEGKEFRRAIKKIVRSGNVKTLEFLRENFNLELKKIIKKIYNIDFLCVNGHLEMIKFIRSQDIKIGFDNLNGTIIHIVATGNISILEFTMSIEQINMMYLIEICSRYTSGKIFRYLMSKIFKQREMIDFIDLNNLHRIKCIDAIKLLVSTDTIKKTLDKFIIMSNVVSSGHINTIKYLITKNFKVDGKHTLLALDNNQYKTVEYLLSLGYNFKEQFFERLQCNPPKLTKNNYGYLSEYLEQLTKYINSIKKVAKLIKILYYKKKFDLAHKVLEIYDKYYEKQKDGKNLNEDIIASINKINRMRQNFISNLMNDKKKDILVICY</sequence>
<dbReference type="SMART" id="SM00248">
    <property type="entry name" value="ANK"/>
    <property type="match status" value="3"/>
</dbReference>
<reference evidence="3" key="1">
    <citation type="journal article" date="2017" name="Science">
        <title>Giant viruses with an expanded complement of translation system components.</title>
        <authorList>
            <person name="Schulz F."/>
            <person name="Yutin N."/>
            <person name="Ivanova N.N."/>
            <person name="Ortega D.R."/>
            <person name="Lee T.K."/>
            <person name="Vierheilig J."/>
            <person name="Daims H."/>
            <person name="Horn M."/>
            <person name="Wagner M."/>
            <person name="Jensen G.J."/>
            <person name="Kyrpides N.C."/>
            <person name="Koonin E.V."/>
            <person name="Woyke T."/>
        </authorList>
    </citation>
    <scope>NUCLEOTIDE SEQUENCE</scope>
    <source>
        <strain evidence="3">CTV1</strain>
    </source>
</reference>
<dbReference type="SUPFAM" id="SSF48403">
    <property type="entry name" value="Ankyrin repeat"/>
    <property type="match status" value="1"/>
</dbReference>
<dbReference type="PANTHER" id="PTHR44207">
    <property type="entry name" value="SURFACE ANTIGEN BSPA-LIKE-RELATED"/>
    <property type="match status" value="1"/>
</dbReference>
<proteinExistence type="predicted"/>
<dbReference type="InterPro" id="IPR002110">
    <property type="entry name" value="Ankyrin_rpt"/>
</dbReference>
<name>A0A1V0S936_9VIRU</name>
<dbReference type="InterPro" id="IPR036770">
    <property type="entry name" value="Ankyrin_rpt-contain_sf"/>
</dbReference>
<keyword evidence="1" id="KW-0677">Repeat</keyword>
<dbReference type="EMBL" id="KY684083">
    <property type="protein sequence ID" value="ARF08222.1"/>
    <property type="molecule type" value="Genomic_DNA"/>
</dbReference>
<gene>
    <name evidence="3" type="ORF">Catovirus_1_272</name>
</gene>
<protein>
    <submittedName>
        <fullName evidence="3">Ankyrin repeat protein</fullName>
    </submittedName>
</protein>
<evidence type="ECO:0000313" key="3">
    <source>
        <dbReference type="EMBL" id="ARF08222.1"/>
    </source>
</evidence>
<evidence type="ECO:0000256" key="1">
    <source>
        <dbReference type="ARBA" id="ARBA00022737"/>
    </source>
</evidence>
<dbReference type="PANTHER" id="PTHR44207:SF1">
    <property type="entry name" value="SURFACE ANTIGEN BSPA-LIKE"/>
    <property type="match status" value="1"/>
</dbReference>
<organism evidence="3">
    <name type="scientific">Catovirus CTV1</name>
    <dbReference type="NCBI Taxonomy" id="1977631"/>
    <lineage>
        <taxon>Viruses</taxon>
        <taxon>Varidnaviria</taxon>
        <taxon>Bamfordvirae</taxon>
        <taxon>Nucleocytoviricota</taxon>
        <taxon>Megaviricetes</taxon>
        <taxon>Imitervirales</taxon>
        <taxon>Mimiviridae</taxon>
        <taxon>Klosneuvirinae</taxon>
        <taxon>Catovirus</taxon>
    </lineage>
</organism>
<dbReference type="Gene3D" id="1.25.40.20">
    <property type="entry name" value="Ankyrin repeat-containing domain"/>
    <property type="match status" value="1"/>
</dbReference>
<keyword evidence="2" id="KW-0040">ANK repeat</keyword>
<accession>A0A1V0S936</accession>